<dbReference type="SUPFAM" id="SSF55464">
    <property type="entry name" value="Origin of replication-binding domain, RBD-like"/>
    <property type="match status" value="1"/>
</dbReference>
<comment type="caution">
    <text evidence="6">The sequence shown here is derived from an EMBL/GenBank/DDBJ whole genome shotgun (WGS) entry which is preliminary data.</text>
</comment>
<dbReference type="InterPro" id="IPR050534">
    <property type="entry name" value="Coronavir_polyprotein_1ab"/>
</dbReference>
<evidence type="ECO:0000256" key="4">
    <source>
        <dbReference type="SAM" id="MobiDB-lite"/>
    </source>
</evidence>
<evidence type="ECO:0000313" key="7">
    <source>
        <dbReference type="Proteomes" id="UP001183202"/>
    </source>
</evidence>
<dbReference type="PANTHER" id="PTHR43788:SF6">
    <property type="entry name" value="DNA HELICASE B"/>
    <property type="match status" value="1"/>
</dbReference>
<feature type="domain" description="TrwC relaxase" evidence="5">
    <location>
        <begin position="10"/>
        <end position="371"/>
    </location>
</feature>
<name>A0ABU2N3P2_9PSEU</name>
<evidence type="ECO:0000256" key="2">
    <source>
        <dbReference type="ARBA" id="ARBA00022840"/>
    </source>
</evidence>
<dbReference type="InterPro" id="IPR014862">
    <property type="entry name" value="TrwC"/>
</dbReference>
<dbReference type="Proteomes" id="UP001183202">
    <property type="component" value="Unassembled WGS sequence"/>
</dbReference>
<dbReference type="Pfam" id="PF13604">
    <property type="entry name" value="AAA_30"/>
    <property type="match status" value="1"/>
</dbReference>
<evidence type="ECO:0000256" key="1">
    <source>
        <dbReference type="ARBA" id="ARBA00022741"/>
    </source>
</evidence>
<protein>
    <submittedName>
        <fullName evidence="6">MobF family relaxase</fullName>
    </submittedName>
</protein>
<keyword evidence="1" id="KW-0547">Nucleotide-binding</keyword>
<dbReference type="EMBL" id="JAVREJ010000001">
    <property type="protein sequence ID" value="MDT0348133.1"/>
    <property type="molecule type" value="Genomic_DNA"/>
</dbReference>
<reference evidence="7" key="1">
    <citation type="submission" date="2023-07" db="EMBL/GenBank/DDBJ databases">
        <title>30 novel species of actinomycetes from the DSMZ collection.</title>
        <authorList>
            <person name="Nouioui I."/>
        </authorList>
    </citation>
    <scope>NUCLEOTIDE SEQUENCE [LARGE SCALE GENOMIC DNA]</scope>
    <source>
        <strain evidence="7">DSM 45834</strain>
    </source>
</reference>
<accession>A0ABU2N3P2</accession>
<feature type="coiled-coil region" evidence="3">
    <location>
        <begin position="348"/>
        <end position="375"/>
    </location>
</feature>
<feature type="coiled-coil region" evidence="3">
    <location>
        <begin position="1207"/>
        <end position="1264"/>
    </location>
</feature>
<dbReference type="Gene3D" id="3.40.50.300">
    <property type="entry name" value="P-loop containing nucleotide triphosphate hydrolases"/>
    <property type="match status" value="2"/>
</dbReference>
<dbReference type="Pfam" id="PF08751">
    <property type="entry name" value="TrwC"/>
    <property type="match status" value="1"/>
</dbReference>
<sequence length="1436" mass="152516">MLSIAVGHDVGYLTGPVAGGRESYYTGAVAAGEPAGLWYGRGAEGLGLAGEVDADLLEAVYTHLLNPRDPAAQSRSTWGEAAALAPGHRNYRSADDVYAELLAANPDAGPEARAALRVQAEGSARQAVSFLDLTFSAQKSVTVLAVAFERAANEARAAGDHLAADAWSAHQRAVEDAVLAGAREAIDYLQDVAGYARAGHHGGGAGRWVDAHDWAVAQFLQHDSRNRDPQLHVHQGVLNRVLCADGVWRTLDSRAIHNHRGAAGAIAERVAEAHMTRSLGVRFETRPDGRAREIVGIDQDVLDLFSSRRRAISAKAEELCRAFAARHGRDPSPLERTRIAQQATLATRAAKSHDSEDLDARLERWERECREARDSGLADVAQGVFARGQQIEPPATWSERDVIERALAALGESRASWSRSDCVRALSDALPGHLGLDPHQVLPLLNGLTDRFLGSAVRLDTPESAEGLPGHLLRADGESVYAQPGAARYASPETLAAERVLRAAATERGAAALSPADADAVLARYTDNGRPLGPDQAAAVHGVLTSGAGLEVLSAAAGTGKSFTIGALADAWTEVGRRVVGLAPSQVAAEVLAEEGLSSANVASWIGAQRRLATPGRPVADSDERWRLRAGDLVVVDEAGMTSTRDLVEVHRRASAAGAKVLLVGDSRQLAAVGPGGALADVAGHGIRYELAEVRRFATEWERPASLRLRDGDPTVLDEYAKYGRLVDAGTAEQAEAGAARAWLADTLAGRESLLLLGSNEAAARTCAALRAELVALGRVDEHGVALAAQGTVAGVGDRVQARRNGWELVGHDGNARAPINRETYTVTGTTADGGLHVVDTAGVPIALPADYVRDHLALAYASTVHAAQGRTVDTSHAVLGSSSSSDVAYVALTRGRDRNTAHVVTRALAADAETGQTHEIAPRSARAVLADVRTGPDRDADLTATALAEQQAEAARSVQVALDRLAAEVAEVTAGRVGAELDRLAATGVLRPADRTALAADPAYSGLERLLRTAEVAGHDPAAVLHDAVAGRDFTDARSPAQVLHKRITTALDRRLAPQLSSYADLIPAGLPDTVQKRLTTLAEAADSRRRELGERVAADPPQWAREALGLVPDEPIARAEWEQRASWAAAYRELTGHDRDADPLGAAPPARLAENHAAWHAAHDALDLPDAGADEGKLTEGRLRARVRAYEREETWAPRYVADDLAAVEQRVERARADAELWTARAAAAGDPAEAVQLRAAAEQARAVAADAARMVADLEAADDARTGWWLHTAVTRDNAERARAELGNRGVDLDDRADQVTAEEWLDAHRADQAAEEPHREVTETDVADAARGTFAEAVPDPDLREISTTDATEHTDPDRGHVLTSDEAALSVARAQTALAEIAARRAADEQREAAEQARRDELTHWAAEQDPAERDPVQRDAVNEDADDLDW</sequence>
<dbReference type="CDD" id="cd18809">
    <property type="entry name" value="SF1_C_RecD"/>
    <property type="match status" value="1"/>
</dbReference>
<feature type="compositionally biased region" description="Basic and acidic residues" evidence="4">
    <location>
        <begin position="1390"/>
        <end position="1408"/>
    </location>
</feature>
<keyword evidence="3" id="KW-0175">Coiled coil</keyword>
<dbReference type="PANTHER" id="PTHR43788">
    <property type="entry name" value="DNA2/NAM7 HELICASE FAMILY MEMBER"/>
    <property type="match status" value="1"/>
</dbReference>
<keyword evidence="2" id="KW-0067">ATP-binding</keyword>
<feature type="compositionally biased region" description="Basic and acidic residues" evidence="4">
    <location>
        <begin position="1416"/>
        <end position="1427"/>
    </location>
</feature>
<dbReference type="NCBIfam" id="NF041492">
    <property type="entry name" value="MobF"/>
    <property type="match status" value="1"/>
</dbReference>
<evidence type="ECO:0000256" key="3">
    <source>
        <dbReference type="SAM" id="Coils"/>
    </source>
</evidence>
<dbReference type="InterPro" id="IPR027417">
    <property type="entry name" value="P-loop_NTPase"/>
</dbReference>
<organism evidence="6 7">
    <name type="scientific">Pseudonocardia charpentierae</name>
    <dbReference type="NCBI Taxonomy" id="3075545"/>
    <lineage>
        <taxon>Bacteria</taxon>
        <taxon>Bacillati</taxon>
        <taxon>Actinomycetota</taxon>
        <taxon>Actinomycetes</taxon>
        <taxon>Pseudonocardiales</taxon>
        <taxon>Pseudonocardiaceae</taxon>
        <taxon>Pseudonocardia</taxon>
    </lineage>
</organism>
<gene>
    <name evidence="6" type="primary">mobF</name>
    <name evidence="6" type="ORF">RM445_01165</name>
</gene>
<dbReference type="RefSeq" id="WP_311554032.1">
    <property type="nucleotide sequence ID" value="NZ_JAVREJ010000001.1"/>
</dbReference>
<feature type="region of interest" description="Disordered" evidence="4">
    <location>
        <begin position="1390"/>
        <end position="1436"/>
    </location>
</feature>
<evidence type="ECO:0000313" key="6">
    <source>
        <dbReference type="EMBL" id="MDT0348133.1"/>
    </source>
</evidence>
<evidence type="ECO:0000259" key="5">
    <source>
        <dbReference type="Pfam" id="PF08751"/>
    </source>
</evidence>
<proteinExistence type="predicted"/>
<dbReference type="SUPFAM" id="SSF52540">
    <property type="entry name" value="P-loop containing nucleoside triphosphate hydrolases"/>
    <property type="match status" value="2"/>
</dbReference>
<keyword evidence="7" id="KW-1185">Reference proteome</keyword>
<dbReference type="CDD" id="cd17933">
    <property type="entry name" value="DEXSc_RecD-like"/>
    <property type="match status" value="1"/>
</dbReference>